<dbReference type="InterPro" id="IPR029063">
    <property type="entry name" value="SAM-dependent_MTases_sf"/>
</dbReference>
<dbReference type="GO" id="GO:0032259">
    <property type="term" value="P:methylation"/>
    <property type="evidence" value="ECO:0007669"/>
    <property type="project" value="UniProtKB-KW"/>
</dbReference>
<dbReference type="Pfam" id="PF05050">
    <property type="entry name" value="Methyltransf_21"/>
    <property type="match status" value="1"/>
</dbReference>
<organism evidence="2 3">
    <name type="scientific">Aerosakkonema funiforme FACHB-1375</name>
    <dbReference type="NCBI Taxonomy" id="2949571"/>
    <lineage>
        <taxon>Bacteria</taxon>
        <taxon>Bacillati</taxon>
        <taxon>Cyanobacteriota</taxon>
        <taxon>Cyanophyceae</taxon>
        <taxon>Oscillatoriophycideae</taxon>
        <taxon>Aerosakkonematales</taxon>
        <taxon>Aerosakkonemataceae</taxon>
        <taxon>Aerosakkonema</taxon>
    </lineage>
</organism>
<reference evidence="2" key="2">
    <citation type="submission" date="2020-08" db="EMBL/GenBank/DDBJ databases">
        <authorList>
            <person name="Chen M."/>
            <person name="Teng W."/>
            <person name="Zhao L."/>
            <person name="Hu C."/>
            <person name="Zhou Y."/>
            <person name="Han B."/>
            <person name="Song L."/>
            <person name="Shu W."/>
        </authorList>
    </citation>
    <scope>NUCLEOTIDE SEQUENCE</scope>
    <source>
        <strain evidence="2">FACHB-1375</strain>
    </source>
</reference>
<keyword evidence="3" id="KW-1185">Reference proteome</keyword>
<dbReference type="InterPro" id="IPR053188">
    <property type="entry name" value="FkbM_Methyltransferase"/>
</dbReference>
<evidence type="ECO:0000313" key="2">
    <source>
        <dbReference type="EMBL" id="MBD2186332.1"/>
    </source>
</evidence>
<gene>
    <name evidence="2" type="ORF">H6G03_35650</name>
</gene>
<dbReference type="NCBIfam" id="TIGR01444">
    <property type="entry name" value="fkbM_fam"/>
    <property type="match status" value="1"/>
</dbReference>
<dbReference type="SUPFAM" id="SSF53335">
    <property type="entry name" value="S-adenosyl-L-methionine-dependent methyltransferases"/>
    <property type="match status" value="1"/>
</dbReference>
<feature type="domain" description="Methyltransferase FkbM" evidence="1">
    <location>
        <begin position="47"/>
        <end position="213"/>
    </location>
</feature>
<sequence>MIKKNLKNFLKTYGYTLYRTKRIPFGCDLKEDITRLSPDLTIKTIFDVGANKGQTTLDYRRKFPEAKIFAFEPVSKSFEAFKANVGVDSKVFCFNLALGEETKQEKMLVKGTSGSNSIYSASKVNNQTEQSLETVNLITLDQFMEENEHKIDRIDLLKIDTEGYECQVLRGAKATLQSEKILYIFIEVTFRQKDNSHTQFSTISEMLASYNFNFVGLYDVYPFWGGGNAIDYCNALFKRWEKGKNLKLWQQ</sequence>
<name>A0A926VLW2_9CYAN</name>
<accession>A0A926VLW2</accession>
<dbReference type="EMBL" id="JACJPW010000192">
    <property type="protein sequence ID" value="MBD2186332.1"/>
    <property type="molecule type" value="Genomic_DNA"/>
</dbReference>
<dbReference type="Gene3D" id="3.40.50.150">
    <property type="entry name" value="Vaccinia Virus protein VP39"/>
    <property type="match status" value="1"/>
</dbReference>
<reference evidence="2" key="1">
    <citation type="journal article" date="2015" name="ISME J.">
        <title>Draft Genome Sequence of Streptomyces incarnatus NRRL8089, which Produces the Nucleoside Antibiotic Sinefungin.</title>
        <authorList>
            <person name="Oshima K."/>
            <person name="Hattori M."/>
            <person name="Shimizu H."/>
            <person name="Fukuda K."/>
            <person name="Nemoto M."/>
            <person name="Inagaki K."/>
            <person name="Tamura T."/>
        </authorList>
    </citation>
    <scope>NUCLEOTIDE SEQUENCE</scope>
    <source>
        <strain evidence="2">FACHB-1375</strain>
    </source>
</reference>
<comment type="caution">
    <text evidence="2">The sequence shown here is derived from an EMBL/GenBank/DDBJ whole genome shotgun (WGS) entry which is preliminary data.</text>
</comment>
<dbReference type="RefSeq" id="WP_190475561.1">
    <property type="nucleotide sequence ID" value="NZ_JACJPW010000192.1"/>
</dbReference>
<dbReference type="PANTHER" id="PTHR36973">
    <property type="entry name" value="SLL1456 PROTEIN-RELATED"/>
    <property type="match status" value="1"/>
</dbReference>
<dbReference type="GO" id="GO:0008171">
    <property type="term" value="F:O-methyltransferase activity"/>
    <property type="evidence" value="ECO:0007669"/>
    <property type="project" value="TreeGrafter"/>
</dbReference>
<dbReference type="Proteomes" id="UP000641646">
    <property type="component" value="Unassembled WGS sequence"/>
</dbReference>
<protein>
    <submittedName>
        <fullName evidence="2">FkbM family methyltransferase</fullName>
    </submittedName>
</protein>
<dbReference type="AlphaFoldDB" id="A0A926VLW2"/>
<evidence type="ECO:0000259" key="1">
    <source>
        <dbReference type="Pfam" id="PF05050"/>
    </source>
</evidence>
<dbReference type="PANTHER" id="PTHR36973:SF4">
    <property type="entry name" value="NODULATION PROTEIN"/>
    <property type="match status" value="1"/>
</dbReference>
<keyword evidence="2" id="KW-0489">Methyltransferase</keyword>
<evidence type="ECO:0000313" key="3">
    <source>
        <dbReference type="Proteomes" id="UP000641646"/>
    </source>
</evidence>
<dbReference type="InterPro" id="IPR006342">
    <property type="entry name" value="FkbM_mtfrase"/>
</dbReference>
<proteinExistence type="predicted"/>
<keyword evidence="2" id="KW-0808">Transferase</keyword>